<organism evidence="1 2">
    <name type="scientific">Stephania yunnanensis</name>
    <dbReference type="NCBI Taxonomy" id="152371"/>
    <lineage>
        <taxon>Eukaryota</taxon>
        <taxon>Viridiplantae</taxon>
        <taxon>Streptophyta</taxon>
        <taxon>Embryophyta</taxon>
        <taxon>Tracheophyta</taxon>
        <taxon>Spermatophyta</taxon>
        <taxon>Magnoliopsida</taxon>
        <taxon>Ranunculales</taxon>
        <taxon>Menispermaceae</taxon>
        <taxon>Menispermoideae</taxon>
        <taxon>Cissampelideae</taxon>
        <taxon>Stephania</taxon>
    </lineage>
</organism>
<comment type="caution">
    <text evidence="1">The sequence shown here is derived from an EMBL/GenBank/DDBJ whole genome shotgun (WGS) entry which is preliminary data.</text>
</comment>
<dbReference type="Proteomes" id="UP001420932">
    <property type="component" value="Unassembled WGS sequence"/>
</dbReference>
<name>A0AAP0F9V1_9MAGN</name>
<reference evidence="1 2" key="1">
    <citation type="submission" date="2024-01" db="EMBL/GenBank/DDBJ databases">
        <title>Genome assemblies of Stephania.</title>
        <authorList>
            <person name="Yang L."/>
        </authorList>
    </citation>
    <scope>NUCLEOTIDE SEQUENCE [LARGE SCALE GENOMIC DNA]</scope>
    <source>
        <strain evidence="1">YNDBR</strain>
        <tissue evidence="1">Leaf</tissue>
    </source>
</reference>
<gene>
    <name evidence="1" type="ORF">Syun_022548</name>
</gene>
<dbReference type="EMBL" id="JBBNAF010000010">
    <property type="protein sequence ID" value="KAK9106537.1"/>
    <property type="molecule type" value="Genomic_DNA"/>
</dbReference>
<accession>A0AAP0F9V1</accession>
<evidence type="ECO:0000313" key="2">
    <source>
        <dbReference type="Proteomes" id="UP001420932"/>
    </source>
</evidence>
<dbReference type="AlphaFoldDB" id="A0AAP0F9V1"/>
<evidence type="ECO:0000313" key="1">
    <source>
        <dbReference type="EMBL" id="KAK9106537.1"/>
    </source>
</evidence>
<sequence>MSALKWKELGEVGLTYDLNLASGTIAALAVSRSPVATAAPAVPPHRLTRAVGGQPVTLFLQLSLASRYRAASPLSLVERRQSSELHSALRDIAPSQDGRSGVAPLARSYGPTLVITKDAGNAITLFQSLADSTFDNNQLVLTACMGYQAVSNARLRESRHKHRPLVRSVIEERSKGLNAWKDTQGLASKL</sequence>
<keyword evidence="2" id="KW-1185">Reference proteome</keyword>
<protein>
    <submittedName>
        <fullName evidence="1">Uncharacterized protein</fullName>
    </submittedName>
</protein>
<proteinExistence type="predicted"/>